<evidence type="ECO:0000256" key="12">
    <source>
        <dbReference type="SAM" id="Phobius"/>
    </source>
</evidence>
<comment type="caution">
    <text evidence="14">The sequence shown here is derived from an EMBL/GenBank/DDBJ whole genome shotgun (WGS) entry which is preliminary data.</text>
</comment>
<evidence type="ECO:0000313" key="14">
    <source>
        <dbReference type="EMBL" id="GAA4673293.1"/>
    </source>
</evidence>
<feature type="domain" description="Anti-sigma K factor RskA C-terminal" evidence="13">
    <location>
        <begin position="141"/>
        <end position="277"/>
    </location>
</feature>
<keyword evidence="7 12" id="KW-0472">Membrane</keyword>
<evidence type="ECO:0000256" key="11">
    <source>
        <dbReference type="SAM" id="MobiDB-lite"/>
    </source>
</evidence>
<evidence type="ECO:0000256" key="3">
    <source>
        <dbReference type="ARBA" id="ARBA00022475"/>
    </source>
</evidence>
<evidence type="ECO:0000256" key="9">
    <source>
        <dbReference type="ARBA" id="ARBA00029829"/>
    </source>
</evidence>
<dbReference type="Pfam" id="PF10099">
    <property type="entry name" value="RskA_C"/>
    <property type="match status" value="1"/>
</dbReference>
<evidence type="ECO:0000259" key="13">
    <source>
        <dbReference type="Pfam" id="PF10099"/>
    </source>
</evidence>
<feature type="compositionally biased region" description="Basic and acidic residues" evidence="11">
    <location>
        <begin position="92"/>
        <end position="104"/>
    </location>
</feature>
<evidence type="ECO:0000256" key="7">
    <source>
        <dbReference type="ARBA" id="ARBA00023136"/>
    </source>
</evidence>
<organism evidence="14 15">
    <name type="scientific">Frondihabitans cladoniiphilus</name>
    <dbReference type="NCBI Taxonomy" id="715785"/>
    <lineage>
        <taxon>Bacteria</taxon>
        <taxon>Bacillati</taxon>
        <taxon>Actinomycetota</taxon>
        <taxon>Actinomycetes</taxon>
        <taxon>Micrococcales</taxon>
        <taxon>Microbacteriaceae</taxon>
        <taxon>Frondihabitans</taxon>
    </lineage>
</organism>
<evidence type="ECO:0000256" key="5">
    <source>
        <dbReference type="ARBA" id="ARBA00022989"/>
    </source>
</evidence>
<keyword evidence="3" id="KW-1003">Cell membrane</keyword>
<protein>
    <recommendedName>
        <fullName evidence="10">Regulator of SigK</fullName>
    </recommendedName>
    <alternativeName>
        <fullName evidence="9">Sigma-K anti-sigma factor RskA</fullName>
    </alternativeName>
</protein>
<evidence type="ECO:0000256" key="4">
    <source>
        <dbReference type="ARBA" id="ARBA00022692"/>
    </source>
</evidence>
<keyword evidence="15" id="KW-1185">Reference proteome</keyword>
<evidence type="ECO:0000256" key="2">
    <source>
        <dbReference type="ARBA" id="ARBA00004236"/>
    </source>
</evidence>
<reference evidence="15" key="1">
    <citation type="journal article" date="2019" name="Int. J. Syst. Evol. Microbiol.">
        <title>The Global Catalogue of Microorganisms (GCM) 10K type strain sequencing project: providing services to taxonomists for standard genome sequencing and annotation.</title>
        <authorList>
            <consortium name="The Broad Institute Genomics Platform"/>
            <consortium name="The Broad Institute Genome Sequencing Center for Infectious Disease"/>
            <person name="Wu L."/>
            <person name="Ma J."/>
        </authorList>
    </citation>
    <scope>NUCLEOTIDE SEQUENCE [LARGE SCALE GENOMIC DNA]</scope>
    <source>
        <strain evidence="15">JCM 18956</strain>
    </source>
</reference>
<dbReference type="Proteomes" id="UP001501295">
    <property type="component" value="Unassembled WGS sequence"/>
</dbReference>
<keyword evidence="8" id="KW-0804">Transcription</keyword>
<keyword evidence="6" id="KW-0805">Transcription regulation</keyword>
<dbReference type="EMBL" id="BAABLM010000003">
    <property type="protein sequence ID" value="GAA4673293.1"/>
    <property type="molecule type" value="Genomic_DNA"/>
</dbReference>
<dbReference type="PANTHER" id="PTHR37461">
    <property type="entry name" value="ANTI-SIGMA-K FACTOR RSKA"/>
    <property type="match status" value="1"/>
</dbReference>
<keyword evidence="4 12" id="KW-0812">Transmembrane</keyword>
<feature type="region of interest" description="Disordered" evidence="11">
    <location>
        <begin position="92"/>
        <end position="120"/>
    </location>
</feature>
<feature type="transmembrane region" description="Helical" evidence="12">
    <location>
        <begin position="137"/>
        <end position="157"/>
    </location>
</feature>
<evidence type="ECO:0000256" key="1">
    <source>
        <dbReference type="ARBA" id="ARBA00004167"/>
    </source>
</evidence>
<evidence type="ECO:0000256" key="8">
    <source>
        <dbReference type="ARBA" id="ARBA00023163"/>
    </source>
</evidence>
<keyword evidence="5 12" id="KW-1133">Transmembrane helix</keyword>
<dbReference type="InterPro" id="IPR041916">
    <property type="entry name" value="Anti_sigma_zinc_sf"/>
</dbReference>
<comment type="subcellular location">
    <subcellularLocation>
        <location evidence="2">Cell membrane</location>
    </subcellularLocation>
    <subcellularLocation>
        <location evidence="1">Membrane</location>
        <topology evidence="1">Single-pass membrane protein</topology>
    </subcellularLocation>
</comment>
<gene>
    <name evidence="14" type="ORF">GCM10025780_16880</name>
</gene>
<name>A0ABP8VW53_9MICO</name>
<dbReference type="RefSeq" id="WP_345375400.1">
    <property type="nucleotide sequence ID" value="NZ_BAABLM010000003.1"/>
</dbReference>
<evidence type="ECO:0000313" key="15">
    <source>
        <dbReference type="Proteomes" id="UP001501295"/>
    </source>
</evidence>
<sequence>MSDNGGTSGRGAGLPDIDTMSGAYVLDALSDEEREAFETRMSESDEIRTEVTELNDTVLLLAHAVEPVTPSAGLRSSLMDLIASTPQLAPLEEERAGDARRADTAPEAQAPVADDSKGGELLEPIPLARQRWFMRPAVLLVGAAAAVGLIFGGVGIANTVAPSHSQSQLADGVPQILSASDVHTASATLSSGGKATVYYSNKLQRSAVILDGVTALPSSKTYQLWYIRDGKAASAGTVDATSNSVTTELQGDLKAGDTIGITVEPAGGSKAPTTTPVAAIQTT</sequence>
<dbReference type="PANTHER" id="PTHR37461:SF1">
    <property type="entry name" value="ANTI-SIGMA-K FACTOR RSKA"/>
    <property type="match status" value="1"/>
</dbReference>
<dbReference type="InterPro" id="IPR051474">
    <property type="entry name" value="Anti-sigma-K/W_factor"/>
</dbReference>
<evidence type="ECO:0000256" key="6">
    <source>
        <dbReference type="ARBA" id="ARBA00023015"/>
    </source>
</evidence>
<dbReference type="InterPro" id="IPR018764">
    <property type="entry name" value="RskA_C"/>
</dbReference>
<dbReference type="Gene3D" id="1.10.10.1320">
    <property type="entry name" value="Anti-sigma factor, zinc-finger domain"/>
    <property type="match status" value="1"/>
</dbReference>
<evidence type="ECO:0000256" key="10">
    <source>
        <dbReference type="ARBA" id="ARBA00030803"/>
    </source>
</evidence>
<proteinExistence type="predicted"/>
<accession>A0ABP8VW53</accession>